<evidence type="ECO:0000313" key="1">
    <source>
        <dbReference type="EMBL" id="GIY63714.1"/>
    </source>
</evidence>
<reference evidence="1 2" key="1">
    <citation type="submission" date="2021-06" db="EMBL/GenBank/DDBJ databases">
        <title>Caerostris darwini draft genome.</title>
        <authorList>
            <person name="Kono N."/>
            <person name="Arakawa K."/>
        </authorList>
    </citation>
    <scope>NUCLEOTIDE SEQUENCE [LARGE SCALE GENOMIC DNA]</scope>
</reference>
<accession>A0AAV4V129</accession>
<keyword evidence="2" id="KW-1185">Reference proteome</keyword>
<protein>
    <submittedName>
        <fullName evidence="1">Uncharacterized protein</fullName>
    </submittedName>
</protein>
<gene>
    <name evidence="1" type="ORF">CDAR_222081</name>
</gene>
<proteinExistence type="predicted"/>
<comment type="caution">
    <text evidence="1">The sequence shown here is derived from an EMBL/GenBank/DDBJ whole genome shotgun (WGS) entry which is preliminary data.</text>
</comment>
<evidence type="ECO:0000313" key="2">
    <source>
        <dbReference type="Proteomes" id="UP001054837"/>
    </source>
</evidence>
<name>A0AAV4V129_9ARAC</name>
<dbReference type="Proteomes" id="UP001054837">
    <property type="component" value="Unassembled WGS sequence"/>
</dbReference>
<sequence>MRCFRSILSTNNDPPHVLLLMLRERGHISTVSVIKGRVAHAVERCHLVITGEGPHIRVTPPPLRCGGGGTSGKVCYYPSPFCQAVRVRREFCLDVVFLIWHECFEMAQIFFRSASRR</sequence>
<organism evidence="1 2">
    <name type="scientific">Caerostris darwini</name>
    <dbReference type="NCBI Taxonomy" id="1538125"/>
    <lineage>
        <taxon>Eukaryota</taxon>
        <taxon>Metazoa</taxon>
        <taxon>Ecdysozoa</taxon>
        <taxon>Arthropoda</taxon>
        <taxon>Chelicerata</taxon>
        <taxon>Arachnida</taxon>
        <taxon>Araneae</taxon>
        <taxon>Araneomorphae</taxon>
        <taxon>Entelegynae</taxon>
        <taxon>Araneoidea</taxon>
        <taxon>Araneidae</taxon>
        <taxon>Caerostris</taxon>
    </lineage>
</organism>
<dbReference type="EMBL" id="BPLQ01012208">
    <property type="protein sequence ID" value="GIY63714.1"/>
    <property type="molecule type" value="Genomic_DNA"/>
</dbReference>
<dbReference type="AlphaFoldDB" id="A0AAV4V129"/>